<evidence type="ECO:0000256" key="2">
    <source>
        <dbReference type="ARBA" id="ARBA00022741"/>
    </source>
</evidence>
<dbReference type="Proteomes" id="UP001596990">
    <property type="component" value="Unassembled WGS sequence"/>
</dbReference>
<dbReference type="RefSeq" id="WP_386062848.1">
    <property type="nucleotide sequence ID" value="NZ_JBHTKL010000006.1"/>
</dbReference>
<dbReference type="EMBL" id="JBHTKL010000006">
    <property type="protein sequence ID" value="MFD1020698.1"/>
    <property type="molecule type" value="Genomic_DNA"/>
</dbReference>
<evidence type="ECO:0000256" key="3">
    <source>
        <dbReference type="ARBA" id="ARBA00022840"/>
    </source>
</evidence>
<accession>A0ABW3L6L4</accession>
<evidence type="ECO:0000259" key="4">
    <source>
        <dbReference type="PROSITE" id="PS50893"/>
    </source>
</evidence>
<dbReference type="InterPro" id="IPR003593">
    <property type="entry name" value="AAA+_ATPase"/>
</dbReference>
<evidence type="ECO:0000313" key="6">
    <source>
        <dbReference type="Proteomes" id="UP001596990"/>
    </source>
</evidence>
<dbReference type="PANTHER" id="PTHR45772">
    <property type="entry name" value="CONSERVED COMPONENT OF ABC TRANSPORTER FOR NATURAL AMINO ACIDS-RELATED"/>
    <property type="match status" value="1"/>
</dbReference>
<dbReference type="CDD" id="cd03219">
    <property type="entry name" value="ABC_Mj1267_LivG_branched"/>
    <property type="match status" value="1"/>
</dbReference>
<proteinExistence type="predicted"/>
<dbReference type="Gene3D" id="3.40.50.300">
    <property type="entry name" value="P-loop containing nucleotide triphosphate hydrolases"/>
    <property type="match status" value="1"/>
</dbReference>
<keyword evidence="6" id="KW-1185">Reference proteome</keyword>
<dbReference type="InterPro" id="IPR003439">
    <property type="entry name" value="ABC_transporter-like_ATP-bd"/>
</dbReference>
<dbReference type="InterPro" id="IPR051120">
    <property type="entry name" value="ABC_AA/LPS_Transport"/>
</dbReference>
<gene>
    <name evidence="5" type="ORF">ACFQ2J_16035</name>
</gene>
<dbReference type="InterPro" id="IPR027417">
    <property type="entry name" value="P-loop_NTPase"/>
</dbReference>
<sequence>MPNLLEVKQVTKKFGGVVANKDITFSFEEGNVVGLIGPNGAGKSTLFNMVSSIFPPTEGEIWFDGKRIDRLPSYKIAPLGIARTFQNLQVFKRMTVLENVMVGLHTNSKSGILSAAFKLPGAKKEEQKMYEQAWEELKFVGLEDVADVEAGNLPLGKLRLLELARALATRPKLLLLDEIAAGLNHNETAAMSDLILQVRKRGVSIFVVEHDMDLVMRVSDQIVVLDQGEKIAQGTPKEVQNDRRVIEAYLGTEEEEEEVSL</sequence>
<dbReference type="SUPFAM" id="SSF52540">
    <property type="entry name" value="P-loop containing nucleoside triphosphate hydrolases"/>
    <property type="match status" value="1"/>
</dbReference>
<comment type="caution">
    <text evidence="5">The sequence shown here is derived from an EMBL/GenBank/DDBJ whole genome shotgun (WGS) entry which is preliminary data.</text>
</comment>
<keyword evidence="2" id="KW-0547">Nucleotide-binding</keyword>
<dbReference type="PROSITE" id="PS50893">
    <property type="entry name" value="ABC_TRANSPORTER_2"/>
    <property type="match status" value="1"/>
</dbReference>
<dbReference type="PANTHER" id="PTHR45772:SF7">
    <property type="entry name" value="AMINO ACID ABC TRANSPORTER ATP-BINDING PROTEIN"/>
    <property type="match status" value="1"/>
</dbReference>
<name>A0ABW3L6L4_9BACI</name>
<keyword evidence="3 5" id="KW-0067">ATP-binding</keyword>
<protein>
    <submittedName>
        <fullName evidence="5">ABC transporter ATP-binding protein</fullName>
    </submittedName>
</protein>
<dbReference type="InterPro" id="IPR032823">
    <property type="entry name" value="BCA_ABC_TP_C"/>
</dbReference>
<evidence type="ECO:0000313" key="5">
    <source>
        <dbReference type="EMBL" id="MFD1020698.1"/>
    </source>
</evidence>
<organism evidence="5 6">
    <name type="scientific">Thalassobacillus hwangdonensis</name>
    <dbReference type="NCBI Taxonomy" id="546108"/>
    <lineage>
        <taxon>Bacteria</taxon>
        <taxon>Bacillati</taxon>
        <taxon>Bacillota</taxon>
        <taxon>Bacilli</taxon>
        <taxon>Bacillales</taxon>
        <taxon>Bacillaceae</taxon>
        <taxon>Thalassobacillus</taxon>
    </lineage>
</organism>
<feature type="domain" description="ABC transporter" evidence="4">
    <location>
        <begin position="5"/>
        <end position="252"/>
    </location>
</feature>
<dbReference type="Pfam" id="PF12399">
    <property type="entry name" value="BCA_ABC_TP_C"/>
    <property type="match status" value="1"/>
</dbReference>
<dbReference type="SMART" id="SM00382">
    <property type="entry name" value="AAA"/>
    <property type="match status" value="1"/>
</dbReference>
<dbReference type="Pfam" id="PF00005">
    <property type="entry name" value="ABC_tran"/>
    <property type="match status" value="1"/>
</dbReference>
<keyword evidence="1" id="KW-0813">Transport</keyword>
<dbReference type="GO" id="GO:0005524">
    <property type="term" value="F:ATP binding"/>
    <property type="evidence" value="ECO:0007669"/>
    <property type="project" value="UniProtKB-KW"/>
</dbReference>
<evidence type="ECO:0000256" key="1">
    <source>
        <dbReference type="ARBA" id="ARBA00022448"/>
    </source>
</evidence>
<reference evidence="6" key="1">
    <citation type="journal article" date="2019" name="Int. J. Syst. Evol. Microbiol.">
        <title>The Global Catalogue of Microorganisms (GCM) 10K type strain sequencing project: providing services to taxonomists for standard genome sequencing and annotation.</title>
        <authorList>
            <consortium name="The Broad Institute Genomics Platform"/>
            <consortium name="The Broad Institute Genome Sequencing Center for Infectious Disease"/>
            <person name="Wu L."/>
            <person name="Ma J."/>
        </authorList>
    </citation>
    <scope>NUCLEOTIDE SEQUENCE [LARGE SCALE GENOMIC DNA]</scope>
    <source>
        <strain evidence="6">CCUG 56607</strain>
    </source>
</reference>